<evidence type="ECO:0000313" key="2">
    <source>
        <dbReference type="EMBL" id="MBA0573309.1"/>
    </source>
</evidence>
<organism evidence="2 3">
    <name type="scientific">Gossypium lobatum</name>
    <dbReference type="NCBI Taxonomy" id="34289"/>
    <lineage>
        <taxon>Eukaryota</taxon>
        <taxon>Viridiplantae</taxon>
        <taxon>Streptophyta</taxon>
        <taxon>Embryophyta</taxon>
        <taxon>Tracheophyta</taxon>
        <taxon>Spermatophyta</taxon>
        <taxon>Magnoliopsida</taxon>
        <taxon>eudicotyledons</taxon>
        <taxon>Gunneridae</taxon>
        <taxon>Pentapetalae</taxon>
        <taxon>rosids</taxon>
        <taxon>malvids</taxon>
        <taxon>Malvales</taxon>
        <taxon>Malvaceae</taxon>
        <taxon>Malvoideae</taxon>
        <taxon>Gossypium</taxon>
    </lineage>
</organism>
<dbReference type="AlphaFoldDB" id="A0A7J8N8P7"/>
<evidence type="ECO:0000313" key="3">
    <source>
        <dbReference type="Proteomes" id="UP000593572"/>
    </source>
</evidence>
<feature type="region of interest" description="Disordered" evidence="1">
    <location>
        <begin position="53"/>
        <end position="73"/>
    </location>
</feature>
<dbReference type="Proteomes" id="UP000593572">
    <property type="component" value="Unassembled WGS sequence"/>
</dbReference>
<reference evidence="2 3" key="1">
    <citation type="journal article" date="2019" name="Genome Biol. Evol.">
        <title>Insights into the evolution of the New World diploid cottons (Gossypium, subgenus Houzingenia) based on genome sequencing.</title>
        <authorList>
            <person name="Grover C.E."/>
            <person name="Arick M.A. 2nd"/>
            <person name="Thrash A."/>
            <person name="Conover J.L."/>
            <person name="Sanders W.S."/>
            <person name="Peterson D.G."/>
            <person name="Frelichowski J.E."/>
            <person name="Scheffler J.A."/>
            <person name="Scheffler B.E."/>
            <person name="Wendel J.F."/>
        </authorList>
    </citation>
    <scope>NUCLEOTIDE SEQUENCE [LARGE SCALE GENOMIC DNA]</scope>
    <source>
        <strain evidence="2">157</strain>
        <tissue evidence="2">Leaf</tissue>
    </source>
</reference>
<protein>
    <submittedName>
        <fullName evidence="2">Uncharacterized protein</fullName>
    </submittedName>
</protein>
<evidence type="ECO:0000256" key="1">
    <source>
        <dbReference type="SAM" id="MobiDB-lite"/>
    </source>
</evidence>
<accession>A0A7J8N8P7</accession>
<dbReference type="EMBL" id="JABEZX010000013">
    <property type="protein sequence ID" value="MBA0573309.1"/>
    <property type="molecule type" value="Genomic_DNA"/>
</dbReference>
<keyword evidence="3" id="KW-1185">Reference proteome</keyword>
<sequence>MLKKQNAISLTITYSLCLKPKRMSPAKTCHPSSPLYNNSSPRTPFWMPLSLFVNQQHHRPRNPTRKTPPPPSA</sequence>
<gene>
    <name evidence="2" type="ORF">Golob_000587</name>
</gene>
<name>A0A7J8N8P7_9ROSI</name>
<proteinExistence type="predicted"/>
<comment type="caution">
    <text evidence="2">The sequence shown here is derived from an EMBL/GenBank/DDBJ whole genome shotgun (WGS) entry which is preliminary data.</text>
</comment>